<evidence type="ECO:0000313" key="1">
    <source>
        <dbReference type="EMBL" id="MYH61827.1"/>
    </source>
</evidence>
<accession>A0A6B1G0D2</accession>
<proteinExistence type="predicted"/>
<name>A0A6B1G0D2_9CHLR</name>
<sequence length="61" mass="6420">MRVGVAVCAGVSVRVGVGVSVCSGVAVCVGVGVGVGDETPDMSRYRTWEYKPDTSQHKQRH</sequence>
<protein>
    <submittedName>
        <fullName evidence="1">Uncharacterized protein</fullName>
    </submittedName>
</protein>
<dbReference type="AlphaFoldDB" id="A0A6B1G0D2"/>
<gene>
    <name evidence="1" type="ORF">F4148_08690</name>
</gene>
<dbReference type="EMBL" id="VYDA01000325">
    <property type="protein sequence ID" value="MYH61827.1"/>
    <property type="molecule type" value="Genomic_DNA"/>
</dbReference>
<organism evidence="1">
    <name type="scientific">Caldilineaceae bacterium SB0675_bin_29</name>
    <dbReference type="NCBI Taxonomy" id="2605266"/>
    <lineage>
        <taxon>Bacteria</taxon>
        <taxon>Bacillati</taxon>
        <taxon>Chloroflexota</taxon>
        <taxon>Caldilineae</taxon>
        <taxon>Caldilineales</taxon>
        <taxon>Caldilineaceae</taxon>
    </lineage>
</organism>
<comment type="caution">
    <text evidence="1">The sequence shown here is derived from an EMBL/GenBank/DDBJ whole genome shotgun (WGS) entry which is preliminary data.</text>
</comment>
<reference evidence="1" key="1">
    <citation type="submission" date="2019-09" db="EMBL/GenBank/DDBJ databases">
        <title>Characterisation of the sponge microbiome using genome-centric metagenomics.</title>
        <authorList>
            <person name="Engelberts J.P."/>
            <person name="Robbins S.J."/>
            <person name="De Goeij J.M."/>
            <person name="Aranda M."/>
            <person name="Bell S.C."/>
            <person name="Webster N.S."/>
        </authorList>
    </citation>
    <scope>NUCLEOTIDE SEQUENCE</scope>
    <source>
        <strain evidence="1">SB0675_bin_29</strain>
    </source>
</reference>